<feature type="transmembrane region" description="Helical" evidence="5">
    <location>
        <begin position="351"/>
        <end position="370"/>
    </location>
</feature>
<feature type="transmembrane region" description="Helical" evidence="5">
    <location>
        <begin position="60"/>
        <end position="80"/>
    </location>
</feature>
<proteinExistence type="predicted"/>
<gene>
    <name evidence="7" type="ORF">G127AT_04240</name>
</gene>
<dbReference type="AlphaFoldDB" id="A0A975FMY4"/>
<keyword evidence="8" id="KW-1185">Reference proteome</keyword>
<evidence type="ECO:0000259" key="6">
    <source>
        <dbReference type="Pfam" id="PF04932"/>
    </source>
</evidence>
<evidence type="ECO:0000256" key="1">
    <source>
        <dbReference type="ARBA" id="ARBA00004141"/>
    </source>
</evidence>
<dbReference type="PANTHER" id="PTHR37422:SF13">
    <property type="entry name" value="LIPOPOLYSACCHARIDE BIOSYNTHESIS PROTEIN PA4999-RELATED"/>
    <property type="match status" value="1"/>
</dbReference>
<dbReference type="Proteomes" id="UP000671914">
    <property type="component" value="Chromosome"/>
</dbReference>
<dbReference type="InterPro" id="IPR007016">
    <property type="entry name" value="O-antigen_ligase-rel_domated"/>
</dbReference>
<feature type="transmembrane region" description="Helical" evidence="5">
    <location>
        <begin position="100"/>
        <end position="120"/>
    </location>
</feature>
<evidence type="ECO:0000256" key="2">
    <source>
        <dbReference type="ARBA" id="ARBA00022692"/>
    </source>
</evidence>
<feature type="transmembrane region" description="Helical" evidence="5">
    <location>
        <begin position="228"/>
        <end position="244"/>
    </location>
</feature>
<dbReference type="PANTHER" id="PTHR37422">
    <property type="entry name" value="TEICHURONIC ACID BIOSYNTHESIS PROTEIN TUAE"/>
    <property type="match status" value="1"/>
</dbReference>
<keyword evidence="4 5" id="KW-0472">Membrane</keyword>
<feature type="transmembrane region" description="Helical" evidence="5">
    <location>
        <begin position="206"/>
        <end position="222"/>
    </location>
</feature>
<sequence>MNDRTLASRALLVLVCCAALSAPWNAVRVSGLPVGDLLLGAAIVMLVIRSALGGPALRGLRWWMLVPSAVCVILLIVHVLAGGSLTETVTPGRGVAPGLFTARAILSTAGVACCAVFATATGGLRSARHVLAWWYLGVVTSAAVAVLQALGVWHAPLELDQTLGLTPGAERQAGLASHPNALAHSLAIAIPAGVLLAAVSTGMRRAAALAGLAVLLVGEASTRSRAGLILTAVALVLVGCWLLWRRRHGVLIIPFIIVVSGGIVVSVPFLLEHTRFGSEGSIRSDTTRLAALEEGWRFFSGSPLIGSGPGVWFGESALLILLASGGVVLALAYLVFLGVPTMMFACSLRAPAGFLGLTTVVVTVVSWTMNNGLLERVAYWPILLAAAALTATAERSDDVTRSRPRDRAR</sequence>
<feature type="transmembrane region" description="Helical" evidence="5">
    <location>
        <begin position="132"/>
        <end position="153"/>
    </location>
</feature>
<evidence type="ECO:0000313" key="8">
    <source>
        <dbReference type="Proteomes" id="UP000671914"/>
    </source>
</evidence>
<feature type="transmembrane region" description="Helical" evidence="5">
    <location>
        <begin position="251"/>
        <end position="271"/>
    </location>
</feature>
<keyword evidence="3 5" id="KW-1133">Transmembrane helix</keyword>
<organism evidence="7 8">
    <name type="scientific">Agromyces archimandritae</name>
    <dbReference type="NCBI Taxonomy" id="2781962"/>
    <lineage>
        <taxon>Bacteria</taxon>
        <taxon>Bacillati</taxon>
        <taxon>Actinomycetota</taxon>
        <taxon>Actinomycetes</taxon>
        <taxon>Micrococcales</taxon>
        <taxon>Microbacteriaceae</taxon>
        <taxon>Agromyces</taxon>
    </lineage>
</organism>
<dbReference type="KEGG" id="aarc:G127AT_04240"/>
<name>A0A975FMY4_9MICO</name>
<reference evidence="7" key="1">
    <citation type="submission" date="2021-03" db="EMBL/GenBank/DDBJ databases">
        <title>Agromyces archimandritus sp. nov., isolated from the cockroach Archimandrita tessellata.</title>
        <authorList>
            <person name="Guzman J."/>
            <person name="Ortuzar M."/>
            <person name="Poehlein A."/>
            <person name="Daniel R."/>
            <person name="Trujillo M."/>
            <person name="Vilcinskas A."/>
        </authorList>
    </citation>
    <scope>NUCLEOTIDE SEQUENCE</scope>
    <source>
        <strain evidence="7">G127AT</strain>
    </source>
</reference>
<dbReference type="Pfam" id="PF04932">
    <property type="entry name" value="Wzy_C"/>
    <property type="match status" value="1"/>
</dbReference>
<dbReference type="GO" id="GO:0016020">
    <property type="term" value="C:membrane"/>
    <property type="evidence" value="ECO:0007669"/>
    <property type="project" value="UniProtKB-SubCell"/>
</dbReference>
<feature type="transmembrane region" description="Helical" evidence="5">
    <location>
        <begin position="317"/>
        <end position="339"/>
    </location>
</feature>
<feature type="domain" description="O-antigen ligase-related" evidence="6">
    <location>
        <begin position="211"/>
        <end position="308"/>
    </location>
</feature>
<evidence type="ECO:0000313" key="7">
    <source>
        <dbReference type="EMBL" id="QTX05433.1"/>
    </source>
</evidence>
<feature type="transmembrane region" description="Helical" evidence="5">
    <location>
        <begin position="31"/>
        <end position="48"/>
    </location>
</feature>
<comment type="subcellular location">
    <subcellularLocation>
        <location evidence="1">Membrane</location>
        <topology evidence="1">Multi-pass membrane protein</topology>
    </subcellularLocation>
</comment>
<dbReference type="InterPro" id="IPR051533">
    <property type="entry name" value="WaaL-like"/>
</dbReference>
<feature type="transmembrane region" description="Helical" evidence="5">
    <location>
        <begin position="376"/>
        <end position="393"/>
    </location>
</feature>
<evidence type="ECO:0000256" key="5">
    <source>
        <dbReference type="SAM" id="Phobius"/>
    </source>
</evidence>
<evidence type="ECO:0000256" key="3">
    <source>
        <dbReference type="ARBA" id="ARBA00022989"/>
    </source>
</evidence>
<feature type="transmembrane region" description="Helical" evidence="5">
    <location>
        <begin position="181"/>
        <end position="199"/>
    </location>
</feature>
<dbReference type="RefSeq" id="WP_210900254.1">
    <property type="nucleotide sequence ID" value="NZ_CP071696.1"/>
</dbReference>
<dbReference type="EMBL" id="CP071696">
    <property type="protein sequence ID" value="QTX05433.1"/>
    <property type="molecule type" value="Genomic_DNA"/>
</dbReference>
<evidence type="ECO:0000256" key="4">
    <source>
        <dbReference type="ARBA" id="ARBA00023136"/>
    </source>
</evidence>
<accession>A0A975FMY4</accession>
<protein>
    <recommendedName>
        <fullName evidence="6">O-antigen ligase-related domain-containing protein</fullName>
    </recommendedName>
</protein>
<keyword evidence="2 5" id="KW-0812">Transmembrane</keyword>